<dbReference type="AlphaFoldDB" id="A0A9P0FIH0"/>
<feature type="chain" id="PRO_5040363477" evidence="2">
    <location>
        <begin position="23"/>
        <end position="240"/>
    </location>
</feature>
<reference evidence="3" key="1">
    <citation type="submission" date="2021-12" db="EMBL/GenBank/DDBJ databases">
        <authorList>
            <person name="King R."/>
        </authorList>
    </citation>
    <scope>NUCLEOTIDE SEQUENCE</scope>
</reference>
<gene>
    <name evidence="3" type="ORF">MELIAE_LOCUS6405</name>
</gene>
<evidence type="ECO:0000313" key="3">
    <source>
        <dbReference type="EMBL" id="CAH0554946.1"/>
    </source>
</evidence>
<evidence type="ECO:0000256" key="2">
    <source>
        <dbReference type="SAM" id="SignalP"/>
    </source>
</evidence>
<keyword evidence="2" id="KW-0732">Signal</keyword>
<keyword evidence="1" id="KW-0472">Membrane</keyword>
<proteinExistence type="predicted"/>
<accession>A0A9P0FIH0</accession>
<dbReference type="OrthoDB" id="7475263at2759"/>
<dbReference type="GO" id="GO:0016020">
    <property type="term" value="C:membrane"/>
    <property type="evidence" value="ECO:0007669"/>
    <property type="project" value="TreeGrafter"/>
</dbReference>
<keyword evidence="4" id="KW-1185">Reference proteome</keyword>
<dbReference type="InterPro" id="IPR012464">
    <property type="entry name" value="DUF1676"/>
</dbReference>
<sequence length="240" mass="28230">MTLRSTVIRFSLLLFLIKYTLCDEYVSEIRDKCFKSKIILYCGHFRFIKYLMKFYSEPEELKETSYNNSETVKFVKLNNETINFKTFPNMRQITDDSEVTKMVKFMTRKTLSYFNTNGLLVNLPDGSLVVDLKNESTLNLDNFGPEEMARGKKHKKKMLIIPIFLLFKLFKVKVIVSIILSGILFIKKIMLVIAFLLPAMFASLKAHCKPEPTFLHAEERYSYPEDNGYYNGWPNDPYYY</sequence>
<protein>
    <submittedName>
        <fullName evidence="3">Uncharacterized protein</fullName>
    </submittedName>
</protein>
<dbReference type="PANTHER" id="PTHR21879:SF22">
    <property type="entry name" value="FI03362P-RELATED"/>
    <property type="match status" value="1"/>
</dbReference>
<dbReference type="Pfam" id="PF07898">
    <property type="entry name" value="DUF1676"/>
    <property type="match status" value="1"/>
</dbReference>
<feature type="transmembrane region" description="Helical" evidence="1">
    <location>
        <begin position="185"/>
        <end position="204"/>
    </location>
</feature>
<evidence type="ECO:0000313" key="4">
    <source>
        <dbReference type="Proteomes" id="UP001154078"/>
    </source>
</evidence>
<evidence type="ECO:0000256" key="1">
    <source>
        <dbReference type="SAM" id="Phobius"/>
    </source>
</evidence>
<keyword evidence="1" id="KW-1133">Transmembrane helix</keyword>
<name>A0A9P0FIH0_BRAAE</name>
<dbReference type="PANTHER" id="PTHR21879">
    <property type="entry name" value="FI03362P-RELATED-RELATED"/>
    <property type="match status" value="1"/>
</dbReference>
<feature type="signal peptide" evidence="2">
    <location>
        <begin position="1"/>
        <end position="22"/>
    </location>
</feature>
<keyword evidence="1" id="KW-0812">Transmembrane</keyword>
<dbReference type="Proteomes" id="UP001154078">
    <property type="component" value="Chromosome 4"/>
</dbReference>
<organism evidence="3 4">
    <name type="scientific">Brassicogethes aeneus</name>
    <name type="common">Rape pollen beetle</name>
    <name type="synonym">Meligethes aeneus</name>
    <dbReference type="NCBI Taxonomy" id="1431903"/>
    <lineage>
        <taxon>Eukaryota</taxon>
        <taxon>Metazoa</taxon>
        <taxon>Ecdysozoa</taxon>
        <taxon>Arthropoda</taxon>
        <taxon>Hexapoda</taxon>
        <taxon>Insecta</taxon>
        <taxon>Pterygota</taxon>
        <taxon>Neoptera</taxon>
        <taxon>Endopterygota</taxon>
        <taxon>Coleoptera</taxon>
        <taxon>Polyphaga</taxon>
        <taxon>Cucujiformia</taxon>
        <taxon>Nitidulidae</taxon>
        <taxon>Meligethinae</taxon>
        <taxon>Brassicogethes</taxon>
    </lineage>
</organism>
<dbReference type="EMBL" id="OV121135">
    <property type="protein sequence ID" value="CAH0554946.1"/>
    <property type="molecule type" value="Genomic_DNA"/>
</dbReference>